<dbReference type="EMBL" id="MU839031">
    <property type="protein sequence ID" value="KAK1762995.1"/>
    <property type="molecule type" value="Genomic_DNA"/>
</dbReference>
<dbReference type="AlphaFoldDB" id="A0AAJ0BR87"/>
<dbReference type="GO" id="GO:0016491">
    <property type="term" value="F:oxidoreductase activity"/>
    <property type="evidence" value="ECO:0007669"/>
    <property type="project" value="InterPro"/>
</dbReference>
<dbReference type="InterPro" id="IPR046366">
    <property type="entry name" value="MPAB"/>
</dbReference>
<dbReference type="PANTHER" id="PTHR36124:SF1">
    <property type="entry name" value="ER-BOUND OXYGENASE MPAB_MPAB'_RUBBER OXYGENASE CATALYTIC DOMAIN-CONTAINING PROTEIN"/>
    <property type="match status" value="1"/>
</dbReference>
<keyword evidence="1" id="KW-1133">Transmembrane helix</keyword>
<dbReference type="Proteomes" id="UP001244011">
    <property type="component" value="Unassembled WGS sequence"/>
</dbReference>
<feature type="transmembrane region" description="Helical" evidence="1">
    <location>
        <begin position="46"/>
        <end position="68"/>
    </location>
</feature>
<organism evidence="2 3">
    <name type="scientific">Phialemonium atrogriseum</name>
    <dbReference type="NCBI Taxonomy" id="1093897"/>
    <lineage>
        <taxon>Eukaryota</taxon>
        <taxon>Fungi</taxon>
        <taxon>Dikarya</taxon>
        <taxon>Ascomycota</taxon>
        <taxon>Pezizomycotina</taxon>
        <taxon>Sordariomycetes</taxon>
        <taxon>Sordariomycetidae</taxon>
        <taxon>Cephalothecales</taxon>
        <taxon>Cephalothecaceae</taxon>
        <taxon>Phialemonium</taxon>
    </lineage>
</organism>
<evidence type="ECO:0008006" key="4">
    <source>
        <dbReference type="Google" id="ProtNLM"/>
    </source>
</evidence>
<keyword evidence="1" id="KW-0472">Membrane</keyword>
<proteinExistence type="predicted"/>
<sequence>MAEEGLRSVPGPSGFSAFNAVAPPFNASGMVTDATSSTHAVSLSSLASPAALFALFLVYAAICSSLRFRHEKAMLRRFNYPDRASLARMTSNDAQSILADLMTFEFPFIYKTALQFAIFKTYGFETMSRLIVATKSFSDPKTAPKRYEDTVVIFGQFQLNPPTSAPCIKAISRMNFLHSQYKKAGKISNADFLYTLSVCVTEPIRFINLYEWRPLNHMEINAIGCFWKSLGDAMQIEYKGYLSRDTWKDGIEFVEDITSWAKGYEVEAMKPAKTNTLPAYALADMLIYYVPSLLKPFAIGVLTALMGDRVRDAFMYPEPSIFTVLVAYGALNIRRLVMRYLMLPRFSPLRFFSDPDPKTGRVHHFDWLVQPYYVKGTFWNRWGPEGWLTWALGGVVPGSGGEKFVPQGFLFEDIGPEAKRGKGKVEMEEWERILKEQRPSGCPFSRG</sequence>
<keyword evidence="1" id="KW-0812">Transmembrane</keyword>
<dbReference type="GeneID" id="85312292"/>
<keyword evidence="3" id="KW-1185">Reference proteome</keyword>
<protein>
    <recommendedName>
        <fullName evidence="4">ER-bound oxygenase mpaB/mpaB'/Rubber oxygenase catalytic domain-containing protein</fullName>
    </recommendedName>
</protein>
<reference evidence="2" key="1">
    <citation type="submission" date="2023-06" db="EMBL/GenBank/DDBJ databases">
        <title>Genome-scale phylogeny and comparative genomics of the fungal order Sordariales.</title>
        <authorList>
            <consortium name="Lawrence Berkeley National Laboratory"/>
            <person name="Hensen N."/>
            <person name="Bonometti L."/>
            <person name="Westerberg I."/>
            <person name="Brannstrom I.O."/>
            <person name="Guillou S."/>
            <person name="Cros-Aarteil S."/>
            <person name="Calhoun S."/>
            <person name="Haridas S."/>
            <person name="Kuo A."/>
            <person name="Mondo S."/>
            <person name="Pangilinan J."/>
            <person name="Riley R."/>
            <person name="Labutti K."/>
            <person name="Andreopoulos B."/>
            <person name="Lipzen A."/>
            <person name="Chen C."/>
            <person name="Yanf M."/>
            <person name="Daum C."/>
            <person name="Ng V."/>
            <person name="Clum A."/>
            <person name="Steindorff A."/>
            <person name="Ohm R."/>
            <person name="Martin F."/>
            <person name="Silar P."/>
            <person name="Natvig D."/>
            <person name="Lalanne C."/>
            <person name="Gautier V."/>
            <person name="Ament-Velasquez S.L."/>
            <person name="Kruys A."/>
            <person name="Hutchinson M.I."/>
            <person name="Powell A.J."/>
            <person name="Barry K."/>
            <person name="Miller A.N."/>
            <person name="Grigoriev I.V."/>
            <person name="Debuchy R."/>
            <person name="Gladieux P."/>
            <person name="Thoren M.H."/>
            <person name="Johannesson H."/>
        </authorList>
    </citation>
    <scope>NUCLEOTIDE SEQUENCE</scope>
    <source>
        <strain evidence="2">8032-3</strain>
    </source>
</reference>
<comment type="caution">
    <text evidence="2">The sequence shown here is derived from an EMBL/GenBank/DDBJ whole genome shotgun (WGS) entry which is preliminary data.</text>
</comment>
<dbReference type="PANTHER" id="PTHR36124">
    <property type="match status" value="1"/>
</dbReference>
<evidence type="ECO:0000313" key="2">
    <source>
        <dbReference type="EMBL" id="KAK1762995.1"/>
    </source>
</evidence>
<gene>
    <name evidence="2" type="ORF">QBC33DRAFT_550685</name>
</gene>
<evidence type="ECO:0000313" key="3">
    <source>
        <dbReference type="Proteomes" id="UP001244011"/>
    </source>
</evidence>
<accession>A0AAJ0BR87</accession>
<name>A0AAJ0BR87_9PEZI</name>
<feature type="transmembrane region" description="Helical" evidence="1">
    <location>
        <begin position="286"/>
        <end position="307"/>
    </location>
</feature>
<dbReference type="RefSeq" id="XP_060279208.1">
    <property type="nucleotide sequence ID" value="XM_060429105.1"/>
</dbReference>
<feature type="transmembrane region" description="Helical" evidence="1">
    <location>
        <begin position="319"/>
        <end position="337"/>
    </location>
</feature>
<evidence type="ECO:0000256" key="1">
    <source>
        <dbReference type="SAM" id="Phobius"/>
    </source>
</evidence>